<evidence type="ECO:0000256" key="1">
    <source>
        <dbReference type="SAM" id="MobiDB-lite"/>
    </source>
</evidence>
<proteinExistence type="predicted"/>
<sequence>MGMQVMADCSRWRCRREGAEAVNGLAQSCRPHYGATMVAVPIAPRQKVRKAVRAHHILRRAAFPSSVKNEPMSKDGAKNLPH</sequence>
<dbReference type="Proteomes" id="UP000016223">
    <property type="component" value="Chromosome 2"/>
</dbReference>
<evidence type="ECO:0000313" key="2">
    <source>
        <dbReference type="EMBL" id="AGU53744.1"/>
    </source>
</evidence>
<organism evidence="2 3">
    <name type="scientific">Variovorax paradoxus B4</name>
    <dbReference type="NCBI Taxonomy" id="1246301"/>
    <lineage>
        <taxon>Bacteria</taxon>
        <taxon>Pseudomonadati</taxon>
        <taxon>Pseudomonadota</taxon>
        <taxon>Betaproteobacteria</taxon>
        <taxon>Burkholderiales</taxon>
        <taxon>Comamonadaceae</taxon>
        <taxon>Variovorax</taxon>
    </lineage>
</organism>
<evidence type="ECO:0000313" key="3">
    <source>
        <dbReference type="Proteomes" id="UP000016223"/>
    </source>
</evidence>
<dbReference type="AlphaFoldDB" id="T1XN83"/>
<name>T1XN83_VARPD</name>
<dbReference type="HOGENOM" id="CLU_2557323_0_0_4"/>
<dbReference type="KEGG" id="vpd:VAPA_2c11900"/>
<feature type="compositionally biased region" description="Basic and acidic residues" evidence="1">
    <location>
        <begin position="71"/>
        <end position="82"/>
    </location>
</feature>
<gene>
    <name evidence="2" type="ORF">VAPA_2c11900</name>
</gene>
<feature type="region of interest" description="Disordered" evidence="1">
    <location>
        <begin position="63"/>
        <end position="82"/>
    </location>
</feature>
<dbReference type="EMBL" id="CP003912">
    <property type="protein sequence ID" value="AGU53744.1"/>
    <property type="molecule type" value="Genomic_DNA"/>
</dbReference>
<protein>
    <submittedName>
        <fullName evidence="2">Uncharacterized protein</fullName>
    </submittedName>
</protein>
<reference evidence="2 3" key="1">
    <citation type="submission" date="2012-10" db="EMBL/GenBank/DDBJ databases">
        <title>Genome sequence of Variovorax paradoxus B4.</title>
        <authorList>
            <person name="Schuldes J."/>
            <person name="Brandt U."/>
            <person name="Hiessl S."/>
            <person name="Wuebbeler J.H."/>
            <person name="Thuermer A."/>
            <person name="Steinbuechel A."/>
            <person name="Daniel R."/>
        </authorList>
    </citation>
    <scope>NUCLEOTIDE SEQUENCE [LARGE SCALE GENOMIC DNA]</scope>
    <source>
        <strain evidence="2 3">B4</strain>
    </source>
</reference>
<accession>T1XN83</accession>